<dbReference type="Pfam" id="PF13296">
    <property type="entry name" value="T6SS_Vgr"/>
    <property type="match status" value="1"/>
</dbReference>
<protein>
    <submittedName>
        <fullName evidence="6">Type VI secretion system secreted protein VgrG</fullName>
    </submittedName>
</protein>
<evidence type="ECO:0000259" key="5">
    <source>
        <dbReference type="Pfam" id="PF13296"/>
    </source>
</evidence>
<evidence type="ECO:0000256" key="1">
    <source>
        <dbReference type="ARBA" id="ARBA00005558"/>
    </source>
</evidence>
<accession>A0AAW8LAN7</accession>
<dbReference type="Gene3D" id="2.40.50.230">
    <property type="entry name" value="Gp5 N-terminal domain"/>
    <property type="match status" value="1"/>
</dbReference>
<proteinExistence type="inferred from homology"/>
<dbReference type="InterPro" id="IPR006533">
    <property type="entry name" value="T6SS_Vgr_RhsGE"/>
</dbReference>
<feature type="compositionally biased region" description="Basic and acidic residues" evidence="2">
    <location>
        <begin position="596"/>
        <end position="611"/>
    </location>
</feature>
<feature type="domain" description="DUF2345" evidence="4">
    <location>
        <begin position="692"/>
        <end position="838"/>
    </location>
</feature>
<comment type="caution">
    <text evidence="6">The sequence shown here is derived from an EMBL/GenBank/DDBJ whole genome shotgun (WGS) entry which is preliminary data.</text>
</comment>
<dbReference type="Pfam" id="PF04717">
    <property type="entry name" value="Phage_base_V"/>
    <property type="match status" value="1"/>
</dbReference>
<gene>
    <name evidence="6" type="ORF">J2X86_001775</name>
</gene>
<dbReference type="InterPro" id="IPR028244">
    <property type="entry name" value="T6SS_Rhs_Vgr_dom"/>
</dbReference>
<evidence type="ECO:0000313" key="7">
    <source>
        <dbReference type="Proteomes" id="UP001262767"/>
    </source>
</evidence>
<organism evidence="6 7">
    <name type="scientific">Acinetobacter lwoffii</name>
    <dbReference type="NCBI Taxonomy" id="28090"/>
    <lineage>
        <taxon>Bacteria</taxon>
        <taxon>Pseudomonadati</taxon>
        <taxon>Pseudomonadota</taxon>
        <taxon>Gammaproteobacteria</taxon>
        <taxon>Moraxellales</taxon>
        <taxon>Moraxellaceae</taxon>
        <taxon>Acinetobacter</taxon>
    </lineage>
</organism>
<evidence type="ECO:0000259" key="4">
    <source>
        <dbReference type="Pfam" id="PF10106"/>
    </source>
</evidence>
<dbReference type="InterPro" id="IPR018769">
    <property type="entry name" value="VgrG2_DUF2345"/>
</dbReference>
<dbReference type="Pfam" id="PF10106">
    <property type="entry name" value="DUF2345"/>
    <property type="match status" value="1"/>
</dbReference>
<dbReference type="NCBIfam" id="TIGR03361">
    <property type="entry name" value="VI_Rhs_Vgr"/>
    <property type="match status" value="1"/>
</dbReference>
<feature type="region of interest" description="Disordered" evidence="2">
    <location>
        <begin position="588"/>
        <end position="611"/>
    </location>
</feature>
<dbReference type="Gene3D" id="2.30.110.50">
    <property type="match status" value="1"/>
</dbReference>
<dbReference type="Pfam" id="PF05954">
    <property type="entry name" value="Phage_GPD"/>
    <property type="match status" value="1"/>
</dbReference>
<dbReference type="NCBIfam" id="TIGR01646">
    <property type="entry name" value="vgr_GE"/>
    <property type="match status" value="1"/>
</dbReference>
<dbReference type="RefSeq" id="WP_224217150.1">
    <property type="nucleotide sequence ID" value="NZ_JAVDSC010000006.1"/>
</dbReference>
<evidence type="ECO:0000256" key="2">
    <source>
        <dbReference type="SAM" id="MobiDB-lite"/>
    </source>
</evidence>
<dbReference type="SUPFAM" id="SSF69279">
    <property type="entry name" value="Phage tail proteins"/>
    <property type="match status" value="1"/>
</dbReference>
<dbReference type="InterPro" id="IPR006531">
    <property type="entry name" value="Gp5/Vgr_OB"/>
</dbReference>
<reference evidence="6" key="1">
    <citation type="submission" date="2023-07" db="EMBL/GenBank/DDBJ databases">
        <title>Sorghum-associated microbial communities from plants grown in Nebraska, USA.</title>
        <authorList>
            <person name="Schachtman D."/>
        </authorList>
    </citation>
    <scope>NUCLEOTIDE SEQUENCE</scope>
    <source>
        <strain evidence="6">BE44</strain>
    </source>
</reference>
<feature type="domain" description="Putative type VI secretion system Rhs element associated Vgr" evidence="5">
    <location>
        <begin position="557"/>
        <end position="664"/>
    </location>
</feature>
<comment type="similarity">
    <text evidence="1">Belongs to the VgrG protein family.</text>
</comment>
<dbReference type="AlphaFoldDB" id="A0AAW8LAN7"/>
<dbReference type="Gene3D" id="4.10.220.110">
    <property type="match status" value="1"/>
</dbReference>
<name>A0AAW8LAN7_ACILW</name>
<feature type="domain" description="Gp5/Type VI secretion system Vgr protein OB-fold" evidence="3">
    <location>
        <begin position="481"/>
        <end position="529"/>
    </location>
</feature>
<dbReference type="InterPro" id="IPR017847">
    <property type="entry name" value="T6SS_RhsGE_Vgr_subset"/>
</dbReference>
<dbReference type="EMBL" id="JAVDSC010000006">
    <property type="protein sequence ID" value="MDR6629725.1"/>
    <property type="molecule type" value="Genomic_DNA"/>
</dbReference>
<dbReference type="Proteomes" id="UP001262767">
    <property type="component" value="Unassembled WGS sequence"/>
</dbReference>
<dbReference type="InterPro" id="IPR037026">
    <property type="entry name" value="Vgr_OB-fold_dom_sf"/>
</dbReference>
<dbReference type="SUPFAM" id="SSF69255">
    <property type="entry name" value="gp5 N-terminal domain-like"/>
    <property type="match status" value="1"/>
</dbReference>
<evidence type="ECO:0000313" key="6">
    <source>
        <dbReference type="EMBL" id="MDR6629725.1"/>
    </source>
</evidence>
<sequence length="945" mass="106076">MPKPIHMLVEQLGLKRQHRALHLQFSHLPLNHQVLIQRIEGQHQINQGLQAELICLSTHAHIALKQFIGCRVAIDQVTDRGELFRTTGIITAASQGQNDGALTLYKLTLNDATALWQKRRNSRVFMNKTVREISEILFSEWQNRSALFAASLSLDLTGLSRDYDVRPFVMQSNESDYDFLTRLWRSDGINWLIDEKQLTVPVSASEIQAQLLKLVDHSQYFSALKRRSIRFHRSHATEQLDTLTSLIAVRQLNPNSTQTQRWHAQQLAQDQSQLLFSNHQQSDIHANATLQLEDAWNISPAWIGDLNHEDQVTASGIAQLDRLNQQLSDYHALQSKYFKASSSVRDAQVGYWFELQQHPEIDQHPAHEREFLILAKRFYNQNNLPKDILSQLDSLLEKSGWQMAQEERQANELQIVRREIPVVPEYQPFIHRPAAYPQRARVVGPEGESIYVDAWGRVKVRFLFTRSEDHQHDGGAGSNDNDSDSAWVDVLTPWAGEGYGIRLHPRIGEIVVIDFFEGDIDRPFVVGRIHEAERHPTMFDAKGELPATKKLSGIRSQEVDGEGFNQLRFDDTPEQISVQLQSSHAASQLNLGNLSHPKESESSEGRGEGFELRTDQWGAIRAGKGLLISTYRQDSAAGNHLNASRAKEQLESNCNHSKALSDIAEKQQADPLEFFDSLKQFLNQIEAEDQVKAAAFKQAVMLLTAPQSIALTTNENIHLSADQQINQSAGENIHFSTQKSLVAHAQDRISLFAAQEGASVYAAKGKIEIQAQDDAIEAIARKVIKLISTEDKIEITSPKEIVLTAGGSQIKINGGGVMVTTGGKFECKAGQHSFIGGAKIFYEIPELPKAGPYAVDFLFSSLGGKGIEGAQVTMFTPKNKEILWESKTDLNGKTQLSIFEESLAYEALVGFNQWSSIFEDLETKVTDIEDEFDVGEHGIQLEDIK</sequence>
<evidence type="ECO:0000259" key="3">
    <source>
        <dbReference type="Pfam" id="PF04717"/>
    </source>
</evidence>
<dbReference type="Gene3D" id="3.55.50.10">
    <property type="entry name" value="Baseplate protein-like domains"/>
    <property type="match status" value="1"/>
</dbReference>